<dbReference type="AlphaFoldDB" id="A0A1F7HE38"/>
<dbReference type="EMBL" id="MFZS01000004">
    <property type="protein sequence ID" value="OGK29343.1"/>
    <property type="molecule type" value="Genomic_DNA"/>
</dbReference>
<feature type="transmembrane region" description="Helical" evidence="2">
    <location>
        <begin position="52"/>
        <end position="71"/>
    </location>
</feature>
<evidence type="ECO:0000313" key="4">
    <source>
        <dbReference type="Proteomes" id="UP000177027"/>
    </source>
</evidence>
<keyword evidence="2" id="KW-0472">Membrane</keyword>
<accession>A0A1F7HE38</accession>
<keyword evidence="2" id="KW-1133">Transmembrane helix</keyword>
<feature type="region of interest" description="Disordered" evidence="1">
    <location>
        <begin position="190"/>
        <end position="210"/>
    </location>
</feature>
<dbReference type="Proteomes" id="UP000177027">
    <property type="component" value="Unassembled WGS sequence"/>
</dbReference>
<proteinExistence type="predicted"/>
<protein>
    <submittedName>
        <fullName evidence="3">Uncharacterized protein</fullName>
    </submittedName>
</protein>
<comment type="caution">
    <text evidence="3">The sequence shown here is derived from an EMBL/GenBank/DDBJ whole genome shotgun (WGS) entry which is preliminary data.</text>
</comment>
<keyword evidence="2" id="KW-0812">Transmembrane</keyword>
<feature type="transmembrane region" description="Helical" evidence="2">
    <location>
        <begin position="77"/>
        <end position="96"/>
    </location>
</feature>
<name>A0A1F7HE38_9BACT</name>
<evidence type="ECO:0000256" key="2">
    <source>
        <dbReference type="SAM" id="Phobius"/>
    </source>
</evidence>
<sequence length="210" mass="24301">MEDNKLYYMEAEELLKTLHSQQAAQKDVSKNPQVIFSWKAPLRAYKRKSNGVLRFYIALALLLSLIVFFFGDKILVLPIWATMFLVYVLTITPPPITENYITRFGIETAGNTYRWESLSHFYFIKKFDYHVAVLVGKPPASSYSYLVIQDDKTKDKLFHVLAEHILFVEKPQKTFTDKMSEWLTKLMPDDDEATHSQTEEAQVGFSKTAA</sequence>
<gene>
    <name evidence="3" type="ORF">A3D06_01270</name>
</gene>
<organism evidence="3 4">
    <name type="scientific">Candidatus Roizmanbacteria bacterium RIFCSPHIGHO2_02_FULL_40_9</name>
    <dbReference type="NCBI Taxonomy" id="1802042"/>
    <lineage>
        <taxon>Bacteria</taxon>
        <taxon>Candidatus Roizmaniibacteriota</taxon>
    </lineage>
</organism>
<evidence type="ECO:0000313" key="3">
    <source>
        <dbReference type="EMBL" id="OGK29343.1"/>
    </source>
</evidence>
<reference evidence="3 4" key="1">
    <citation type="journal article" date="2016" name="Nat. Commun.">
        <title>Thousands of microbial genomes shed light on interconnected biogeochemical processes in an aquifer system.</title>
        <authorList>
            <person name="Anantharaman K."/>
            <person name="Brown C.T."/>
            <person name="Hug L.A."/>
            <person name="Sharon I."/>
            <person name="Castelle C.J."/>
            <person name="Probst A.J."/>
            <person name="Thomas B.C."/>
            <person name="Singh A."/>
            <person name="Wilkins M.J."/>
            <person name="Karaoz U."/>
            <person name="Brodie E.L."/>
            <person name="Williams K.H."/>
            <person name="Hubbard S.S."/>
            <person name="Banfield J.F."/>
        </authorList>
    </citation>
    <scope>NUCLEOTIDE SEQUENCE [LARGE SCALE GENOMIC DNA]</scope>
</reference>
<evidence type="ECO:0000256" key="1">
    <source>
        <dbReference type="SAM" id="MobiDB-lite"/>
    </source>
</evidence>